<proteinExistence type="predicted"/>
<evidence type="ECO:0000313" key="1">
    <source>
        <dbReference type="EMBL" id="TYS69626.1"/>
    </source>
</evidence>
<dbReference type="AlphaFoldDB" id="A0A5D4T5Z4"/>
<accession>A0A5D4T5Z4</accession>
<dbReference type="RefSeq" id="WP_148987200.1">
    <property type="nucleotide sequence ID" value="NZ_VTEV01000002.1"/>
</dbReference>
<dbReference type="Proteomes" id="UP000322524">
    <property type="component" value="Unassembled WGS sequence"/>
</dbReference>
<dbReference type="OrthoDB" id="9128325at2"/>
<reference evidence="1 2" key="1">
    <citation type="submission" date="2019-08" db="EMBL/GenBank/DDBJ databases">
        <title>Bacillus genomes from the desert of Cuatro Cienegas, Coahuila.</title>
        <authorList>
            <person name="Olmedo-Alvarez G."/>
        </authorList>
    </citation>
    <scope>NUCLEOTIDE SEQUENCE [LARGE SCALE GENOMIC DNA]</scope>
    <source>
        <strain evidence="1 2">CH28_1T</strain>
    </source>
</reference>
<organism evidence="1 2">
    <name type="scientific">Sutcliffiella horikoshii</name>
    <dbReference type="NCBI Taxonomy" id="79883"/>
    <lineage>
        <taxon>Bacteria</taxon>
        <taxon>Bacillati</taxon>
        <taxon>Bacillota</taxon>
        <taxon>Bacilli</taxon>
        <taxon>Bacillales</taxon>
        <taxon>Bacillaceae</taxon>
        <taxon>Sutcliffiella</taxon>
    </lineage>
</organism>
<name>A0A5D4T5Z4_9BACI</name>
<protein>
    <submittedName>
        <fullName evidence="1">Insertion element protein</fullName>
    </submittedName>
</protein>
<dbReference type="EMBL" id="VTEV01000002">
    <property type="protein sequence ID" value="TYS69626.1"/>
    <property type="molecule type" value="Genomic_DNA"/>
</dbReference>
<sequence>MVSLKRLAEKNENAISIAPPLTSEEISERKKMYQELEPKKFSRRYNEFLYRPVTFTMNGESHEIQYNFCTNPYCKWHGLFQEKFENIKSKPSRYRLSSRGEGRTNRIVCNDDPIGVIKGMTWGCSSTPVSNWSIAEEINRLVRINSVKDIEPYYEFHKEDCSQINLTPFCDLKSFYKQGKSKTGAQVWQCKTCKKKTNMLPTRKQSTTYQQKRNDILPSFTRDILNRTPVTRTCEKLQIGVSTYYHKLEWVYRRCLEFLERHETQKFAQMTFKEMWLNTDKMIYSLNNVRKKGQGGKEYDEIEESQFPTHIVVTADVHSLYVLRSDVAYDWDVDLEDIRTDTTTFKEDHLSDFCRKNARFRDKSYYPQPPSEKDTQTDYEYRKSLVQFERRGRYVEGLHVNSTYTTIAHLFLIKELVKASQWRFVTDKDHSLLTAYSRVFSREIRLSDAHHFICLVDRSKTLKQCFKEYKEGRADLYRWAASLLLDTRSIWQLGLLKLQSVLEYKKFSEEVVINNETYLKWAEEPIEHPIPTKDKGFFDVDCKTNLSSMEPEQIAHLILNVSDFSSNAFIQQIRRRLSILERPLVTARGDGKSYIYANFNPKYAQYSLTILRTFYNFCEVSKGLDGQKLTPAQRLGLVDKVYSIEDILYLR</sequence>
<evidence type="ECO:0000313" key="2">
    <source>
        <dbReference type="Proteomes" id="UP000322524"/>
    </source>
</evidence>
<gene>
    <name evidence="1" type="ORF">FZC76_05160</name>
</gene>
<comment type="caution">
    <text evidence="1">The sequence shown here is derived from an EMBL/GenBank/DDBJ whole genome shotgun (WGS) entry which is preliminary data.</text>
</comment>